<dbReference type="Pfam" id="PF14223">
    <property type="entry name" value="Retrotran_gag_2"/>
    <property type="match status" value="1"/>
</dbReference>
<evidence type="ECO:0000313" key="2">
    <source>
        <dbReference type="EMBL" id="MQM05339.1"/>
    </source>
</evidence>
<name>A0A843W7F3_COLES</name>
<keyword evidence="3" id="KW-1185">Reference proteome</keyword>
<organism evidence="2 3">
    <name type="scientific">Colocasia esculenta</name>
    <name type="common">Wild taro</name>
    <name type="synonym">Arum esculentum</name>
    <dbReference type="NCBI Taxonomy" id="4460"/>
    <lineage>
        <taxon>Eukaryota</taxon>
        <taxon>Viridiplantae</taxon>
        <taxon>Streptophyta</taxon>
        <taxon>Embryophyta</taxon>
        <taxon>Tracheophyta</taxon>
        <taxon>Spermatophyta</taxon>
        <taxon>Magnoliopsida</taxon>
        <taxon>Liliopsida</taxon>
        <taxon>Araceae</taxon>
        <taxon>Aroideae</taxon>
        <taxon>Colocasieae</taxon>
        <taxon>Colocasia</taxon>
    </lineage>
</organism>
<reference evidence="2" key="1">
    <citation type="submission" date="2017-07" db="EMBL/GenBank/DDBJ databases">
        <title>Taro Niue Genome Assembly and Annotation.</title>
        <authorList>
            <person name="Atibalentja N."/>
            <person name="Keating K."/>
            <person name="Fields C.J."/>
        </authorList>
    </citation>
    <scope>NUCLEOTIDE SEQUENCE</scope>
    <source>
        <strain evidence="2">Niue_2</strain>
        <tissue evidence="2">Leaf</tissue>
    </source>
</reference>
<dbReference type="PANTHER" id="PTHR47481:SF22">
    <property type="entry name" value="RETROTRANSPOSON GAG DOMAIN-CONTAINING PROTEIN"/>
    <property type="match status" value="1"/>
</dbReference>
<feature type="region of interest" description="Disordered" evidence="1">
    <location>
        <begin position="1"/>
        <end position="22"/>
    </location>
</feature>
<evidence type="ECO:0000256" key="1">
    <source>
        <dbReference type="SAM" id="MobiDB-lite"/>
    </source>
</evidence>
<feature type="non-terminal residue" evidence="2">
    <location>
        <position position="301"/>
    </location>
</feature>
<feature type="region of interest" description="Disordered" evidence="1">
    <location>
        <begin position="236"/>
        <end position="283"/>
    </location>
</feature>
<comment type="caution">
    <text evidence="2">The sequence shown here is derived from an EMBL/GenBank/DDBJ whole genome shotgun (WGS) entry which is preliminary data.</text>
</comment>
<proteinExistence type="predicted"/>
<dbReference type="EMBL" id="NMUH01003395">
    <property type="protein sequence ID" value="MQM05339.1"/>
    <property type="molecule type" value="Genomic_DNA"/>
</dbReference>
<evidence type="ECO:0000313" key="3">
    <source>
        <dbReference type="Proteomes" id="UP000652761"/>
    </source>
</evidence>
<dbReference type="AlphaFoldDB" id="A0A843W7F3"/>
<evidence type="ECO:0008006" key="4">
    <source>
        <dbReference type="Google" id="ProtNLM"/>
    </source>
</evidence>
<dbReference type="OrthoDB" id="786475at2759"/>
<dbReference type="Proteomes" id="UP000652761">
    <property type="component" value="Unassembled WGS sequence"/>
</dbReference>
<dbReference type="PANTHER" id="PTHR47481">
    <property type="match status" value="1"/>
</dbReference>
<sequence length="301" mass="32573">MAANSSSAASFSSSPTTSLSDLPLESLSLTTNPPVMPGTMSLLTIKLTHENYVRWRRQFSAALRATGYLGIIDGSDVCPPATIPGSDNNPCSNPAHISWQKRDALVLSWMLASMTDSVAALVPECETAHATWTALARALASHSGARVLQLRTQLQSLRRGSSTITEYMQTIKGIADSLTIIGEPVREQDLIMQVLAGLGPSYNTFIPSVTTRIRDVSLEDLHAMLLAHESFMQHCEQSPEEATFPSAHSAIRERTPISADVTRRGASHASSRSSRGRNKGRGRGRGPFCQICFVSGQHYAH</sequence>
<feature type="compositionally biased region" description="Basic residues" evidence="1">
    <location>
        <begin position="274"/>
        <end position="283"/>
    </location>
</feature>
<accession>A0A843W7F3</accession>
<gene>
    <name evidence="2" type="ORF">Taro_038146</name>
</gene>
<protein>
    <recommendedName>
        <fullName evidence="4">Retrotransposon Copia-like N-terminal domain-containing protein</fullName>
    </recommendedName>
</protein>